<dbReference type="GO" id="GO:0009055">
    <property type="term" value="F:electron transfer activity"/>
    <property type="evidence" value="ECO:0007669"/>
    <property type="project" value="InterPro"/>
</dbReference>
<dbReference type="InterPro" id="IPR036909">
    <property type="entry name" value="Cyt_c-like_dom_sf"/>
</dbReference>
<dbReference type="EMBL" id="MLJW01000190">
    <property type="protein sequence ID" value="OIQ94259.1"/>
    <property type="molecule type" value="Genomic_DNA"/>
</dbReference>
<dbReference type="GO" id="GO:0020037">
    <property type="term" value="F:heme binding"/>
    <property type="evidence" value="ECO:0007669"/>
    <property type="project" value="InterPro"/>
</dbReference>
<dbReference type="SUPFAM" id="SSF46626">
    <property type="entry name" value="Cytochrome c"/>
    <property type="match status" value="1"/>
</dbReference>
<accession>A0A1J5RXQ8</accession>
<sequence length="97" mass="10571">MKLRHMIATAGLPLVFLGAAAADESRVQLANGAGKDLVAANCVMCHSLDYIRMNSPFLDEKGWTATMNKMVKVMGAPIKEEDQKTIIAYLVAQYGKK</sequence>
<organism evidence="1">
    <name type="scientific">mine drainage metagenome</name>
    <dbReference type="NCBI Taxonomy" id="410659"/>
    <lineage>
        <taxon>unclassified sequences</taxon>
        <taxon>metagenomes</taxon>
        <taxon>ecological metagenomes</taxon>
    </lineage>
</organism>
<name>A0A1J5RXQ8_9ZZZZ</name>
<dbReference type="Gene3D" id="1.10.760.10">
    <property type="entry name" value="Cytochrome c-like domain"/>
    <property type="match status" value="1"/>
</dbReference>
<gene>
    <name evidence="1" type="ORF">GALL_237850</name>
</gene>
<protein>
    <recommendedName>
        <fullName evidence="2">Sulfite:cytochrome c oxidoreductase subunit B</fullName>
    </recommendedName>
</protein>
<dbReference type="AlphaFoldDB" id="A0A1J5RXQ8"/>
<evidence type="ECO:0008006" key="2">
    <source>
        <dbReference type="Google" id="ProtNLM"/>
    </source>
</evidence>
<comment type="caution">
    <text evidence="1">The sequence shown here is derived from an EMBL/GenBank/DDBJ whole genome shotgun (WGS) entry which is preliminary data.</text>
</comment>
<proteinExistence type="predicted"/>
<reference evidence="1" key="1">
    <citation type="submission" date="2016-10" db="EMBL/GenBank/DDBJ databases">
        <title>Sequence of Gallionella enrichment culture.</title>
        <authorList>
            <person name="Poehlein A."/>
            <person name="Muehling M."/>
            <person name="Daniel R."/>
        </authorList>
    </citation>
    <scope>NUCLEOTIDE SEQUENCE</scope>
</reference>
<evidence type="ECO:0000313" key="1">
    <source>
        <dbReference type="EMBL" id="OIQ94259.1"/>
    </source>
</evidence>